<organism evidence="2 3">
    <name type="scientific">Tilletia horrida</name>
    <dbReference type="NCBI Taxonomy" id="155126"/>
    <lineage>
        <taxon>Eukaryota</taxon>
        <taxon>Fungi</taxon>
        <taxon>Dikarya</taxon>
        <taxon>Basidiomycota</taxon>
        <taxon>Ustilaginomycotina</taxon>
        <taxon>Exobasidiomycetes</taxon>
        <taxon>Tilletiales</taxon>
        <taxon>Tilletiaceae</taxon>
        <taxon>Tilletia</taxon>
    </lineage>
</organism>
<dbReference type="Proteomes" id="UP001176517">
    <property type="component" value="Unassembled WGS sequence"/>
</dbReference>
<evidence type="ECO:0000256" key="1">
    <source>
        <dbReference type="SAM" id="SignalP"/>
    </source>
</evidence>
<proteinExistence type="predicted"/>
<evidence type="ECO:0000313" key="2">
    <source>
        <dbReference type="EMBL" id="KAK0548655.1"/>
    </source>
</evidence>
<feature type="chain" id="PRO_5043030971" description="Phosphoglycerate mutase family protein" evidence="1">
    <location>
        <begin position="19"/>
        <end position="175"/>
    </location>
</feature>
<dbReference type="SUPFAM" id="SSF53254">
    <property type="entry name" value="Phosphoglycerate mutase-like"/>
    <property type="match status" value="1"/>
</dbReference>
<keyword evidence="3" id="KW-1185">Reference proteome</keyword>
<accession>A0AAN6GPR6</accession>
<gene>
    <name evidence="2" type="ORF">OC846_004414</name>
</gene>
<evidence type="ECO:0000313" key="3">
    <source>
        <dbReference type="Proteomes" id="UP001176517"/>
    </source>
</evidence>
<evidence type="ECO:0008006" key="4">
    <source>
        <dbReference type="Google" id="ProtNLM"/>
    </source>
</evidence>
<keyword evidence="1" id="KW-0732">Signal</keyword>
<dbReference type="EMBL" id="JAPDMZ010000131">
    <property type="protein sequence ID" value="KAK0548655.1"/>
    <property type="molecule type" value="Genomic_DNA"/>
</dbReference>
<dbReference type="InterPro" id="IPR029033">
    <property type="entry name" value="His_PPase_superfam"/>
</dbReference>
<name>A0AAN6GPR6_9BASI</name>
<reference evidence="2" key="1">
    <citation type="journal article" date="2023" name="PhytoFront">
        <title>Draft Genome Resources of Seven Strains of Tilletia horrida, Causal Agent of Kernel Smut of Rice.</title>
        <authorList>
            <person name="Khanal S."/>
            <person name="Antony Babu S."/>
            <person name="Zhou X.G."/>
        </authorList>
    </citation>
    <scope>NUCLEOTIDE SEQUENCE</scope>
    <source>
        <strain evidence="2">TX6</strain>
    </source>
</reference>
<comment type="caution">
    <text evidence="2">The sequence shown here is derived from an EMBL/GenBank/DDBJ whole genome shotgun (WGS) entry which is preliminary data.</text>
</comment>
<sequence length="175" mass="18960">MQLRYLFASLLAVAAARAQVSNNIYLIRHGEKPSDGSAGLSSTGEERAQCLRNVFGANSGYNIQAIFAQAYKSDGSRDRPYETVEPLAQDLGLTVDTSCDRDDINCVADLVNNFASYSSGDILICWEHEELGNIGAAIGQGFDYPDSNFNLIYEEQNGALTANSPYSENCPGLDN</sequence>
<protein>
    <recommendedName>
        <fullName evidence="4">Phosphoglycerate mutase family protein</fullName>
    </recommendedName>
</protein>
<feature type="signal peptide" evidence="1">
    <location>
        <begin position="1"/>
        <end position="18"/>
    </location>
</feature>
<dbReference type="AlphaFoldDB" id="A0AAN6GPR6"/>
<dbReference type="CDD" id="cd07040">
    <property type="entry name" value="HP"/>
    <property type="match status" value="1"/>
</dbReference>
<dbReference type="Gene3D" id="3.40.50.1240">
    <property type="entry name" value="Phosphoglycerate mutase-like"/>
    <property type="match status" value="1"/>
</dbReference>